<feature type="domain" description="Putative restriction endonuclease" evidence="1">
    <location>
        <begin position="52"/>
        <end position="219"/>
    </location>
</feature>
<dbReference type="KEGG" id="sdyn:Mal52_21270"/>
<gene>
    <name evidence="2" type="ORF">Mal52_21270</name>
</gene>
<dbReference type="AlphaFoldDB" id="A0A517ZMG5"/>
<evidence type="ECO:0000259" key="1">
    <source>
        <dbReference type="Pfam" id="PF05685"/>
    </source>
</evidence>
<dbReference type="CDD" id="cd06260">
    <property type="entry name" value="DUF820-like"/>
    <property type="match status" value="1"/>
</dbReference>
<dbReference type="InterPro" id="IPR008538">
    <property type="entry name" value="Uma2"/>
</dbReference>
<dbReference type="SUPFAM" id="SSF52980">
    <property type="entry name" value="Restriction endonuclease-like"/>
    <property type="match status" value="1"/>
</dbReference>
<evidence type="ECO:0000313" key="3">
    <source>
        <dbReference type="Proteomes" id="UP000319383"/>
    </source>
</evidence>
<dbReference type="Gene3D" id="3.90.1570.10">
    <property type="entry name" value="tt1808, chain A"/>
    <property type="match status" value="1"/>
</dbReference>
<name>A0A517ZMG5_9PLAN</name>
<reference evidence="2 3" key="1">
    <citation type="submission" date="2019-02" db="EMBL/GenBank/DDBJ databases">
        <title>Deep-cultivation of Planctomycetes and their phenomic and genomic characterization uncovers novel biology.</title>
        <authorList>
            <person name="Wiegand S."/>
            <person name="Jogler M."/>
            <person name="Boedeker C."/>
            <person name="Pinto D."/>
            <person name="Vollmers J."/>
            <person name="Rivas-Marin E."/>
            <person name="Kohn T."/>
            <person name="Peeters S.H."/>
            <person name="Heuer A."/>
            <person name="Rast P."/>
            <person name="Oberbeckmann S."/>
            <person name="Bunk B."/>
            <person name="Jeske O."/>
            <person name="Meyerdierks A."/>
            <person name="Storesund J.E."/>
            <person name="Kallscheuer N."/>
            <person name="Luecker S."/>
            <person name="Lage O.M."/>
            <person name="Pohl T."/>
            <person name="Merkel B.J."/>
            <person name="Hornburger P."/>
            <person name="Mueller R.-W."/>
            <person name="Bruemmer F."/>
            <person name="Labrenz M."/>
            <person name="Spormann A.M."/>
            <person name="Op den Camp H."/>
            <person name="Overmann J."/>
            <person name="Amann R."/>
            <person name="Jetten M.S.M."/>
            <person name="Mascher T."/>
            <person name="Medema M.H."/>
            <person name="Devos D.P."/>
            <person name="Kaster A.-K."/>
            <person name="Ovreas L."/>
            <person name="Rohde M."/>
            <person name="Galperin M.Y."/>
            <person name="Jogler C."/>
        </authorList>
    </citation>
    <scope>NUCLEOTIDE SEQUENCE [LARGE SCALE GENOMIC DNA]</scope>
    <source>
        <strain evidence="2 3">Mal52</strain>
    </source>
</reference>
<evidence type="ECO:0000313" key="2">
    <source>
        <dbReference type="EMBL" id="QDU43651.1"/>
    </source>
</evidence>
<dbReference type="Pfam" id="PF05685">
    <property type="entry name" value="Uma2"/>
    <property type="match status" value="1"/>
</dbReference>
<accession>A0A517ZMG5</accession>
<dbReference type="InterPro" id="IPR011335">
    <property type="entry name" value="Restrct_endonuc-II-like"/>
</dbReference>
<dbReference type="InterPro" id="IPR012296">
    <property type="entry name" value="Nuclease_put_TT1808"/>
</dbReference>
<keyword evidence="3" id="KW-1185">Reference proteome</keyword>
<organism evidence="2 3">
    <name type="scientific">Symmachiella dynata</name>
    <dbReference type="NCBI Taxonomy" id="2527995"/>
    <lineage>
        <taxon>Bacteria</taxon>
        <taxon>Pseudomonadati</taxon>
        <taxon>Planctomycetota</taxon>
        <taxon>Planctomycetia</taxon>
        <taxon>Planctomycetales</taxon>
        <taxon>Planctomycetaceae</taxon>
        <taxon>Symmachiella</taxon>
    </lineage>
</organism>
<dbReference type="EMBL" id="CP036276">
    <property type="protein sequence ID" value="QDU43651.1"/>
    <property type="molecule type" value="Genomic_DNA"/>
</dbReference>
<dbReference type="Proteomes" id="UP000319383">
    <property type="component" value="Chromosome"/>
</dbReference>
<dbReference type="PANTHER" id="PTHR34107">
    <property type="entry name" value="SLL0198 PROTEIN-RELATED"/>
    <property type="match status" value="1"/>
</dbReference>
<protein>
    <recommendedName>
        <fullName evidence="1">Putative restriction endonuclease domain-containing protein</fullName>
    </recommendedName>
</protein>
<sequence>MTIQASYYLDCRFPYKGLFETAISVPIDGTRNMSKPQLLITGDDEGLELSADEYAEADFQPPCKYERAQRRIIVLPPPGHDHHVIAGILRDHLGAYRLAHPNVVEHVFQESWLRVDEDTDRHPDITVYLQADSPGEEIPARVPDIIFEVVSPGRPAHDRDYIAKRNDYETAGVQEYVIVDRFEHRVTVLRRDDETFVESTLQDSDEYTSPLLPELRIPLKGIL</sequence>
<dbReference type="PANTHER" id="PTHR34107:SF4">
    <property type="entry name" value="SLL1222 PROTEIN"/>
    <property type="match status" value="1"/>
</dbReference>
<proteinExistence type="predicted"/>